<keyword evidence="3" id="KW-1185">Reference proteome</keyword>
<dbReference type="GO" id="GO:0045505">
    <property type="term" value="F:dynein intermediate chain binding"/>
    <property type="evidence" value="ECO:0007669"/>
    <property type="project" value="InterPro"/>
</dbReference>
<evidence type="ECO:0000259" key="1">
    <source>
        <dbReference type="Pfam" id="PF12774"/>
    </source>
</evidence>
<dbReference type="PANTHER" id="PTHR22878:SF73">
    <property type="entry name" value="DYNEIN AXONEMAL HEAVY CHAIN 1"/>
    <property type="match status" value="1"/>
</dbReference>
<dbReference type="Pfam" id="PF12774">
    <property type="entry name" value="AAA_6"/>
    <property type="match status" value="1"/>
</dbReference>
<dbReference type="GO" id="GO:0030286">
    <property type="term" value="C:dynein complex"/>
    <property type="evidence" value="ECO:0007669"/>
    <property type="project" value="InterPro"/>
</dbReference>
<dbReference type="GO" id="GO:0051959">
    <property type="term" value="F:dynein light intermediate chain binding"/>
    <property type="evidence" value="ECO:0007669"/>
    <property type="project" value="InterPro"/>
</dbReference>
<dbReference type="PANTHER" id="PTHR22878">
    <property type="entry name" value="DYNEIN HEAVY CHAIN 6, AXONEMAL-LIKE-RELATED"/>
    <property type="match status" value="1"/>
</dbReference>
<protein>
    <recommendedName>
        <fullName evidence="1">Dynein heavy chain hydrolytic ATP-binding dynein motor region domain-containing protein</fullName>
    </recommendedName>
</protein>
<dbReference type="InterPro" id="IPR043157">
    <property type="entry name" value="Dynein_AAA1S"/>
</dbReference>
<evidence type="ECO:0000313" key="3">
    <source>
        <dbReference type="Proteomes" id="UP000694565"/>
    </source>
</evidence>
<dbReference type="GeneTree" id="ENSGT00940000154791"/>
<sequence length="274" mass="30268">MRAVKTVISAAGNLKRENPDMNELICLRAIQDVNVPKFLQEDLKLFNGIVSDLFPKTKQEPINYGTLEESMRNVCTKKNLKDVDGYISKCIQLYETTVVRHGLMLVGPSGSGKTKVREAITALKGQPSVSGGVYEAVQMHVLNPKSITMGQLYGEYDLLTHEWMDGILSSVIRRGASSMDSERKWYMFDGPVDAVWIENMNTVLDDNKKLCLSSGEIIKLTDVQDLAVASPATVSRCGMVYLEPSILGLVPFTECWLSKGGHHLSGQQPNLQSA</sequence>
<dbReference type="Proteomes" id="UP000694565">
    <property type="component" value="Unplaced"/>
</dbReference>
<dbReference type="InterPro" id="IPR035699">
    <property type="entry name" value="AAA_6"/>
</dbReference>
<accession>A0A8C3AMF3</accession>
<organism evidence="2 3">
    <name type="scientific">Cyclopterus lumpus</name>
    <name type="common">Lumpsucker</name>
    <dbReference type="NCBI Taxonomy" id="8103"/>
    <lineage>
        <taxon>Eukaryota</taxon>
        <taxon>Metazoa</taxon>
        <taxon>Chordata</taxon>
        <taxon>Craniata</taxon>
        <taxon>Vertebrata</taxon>
        <taxon>Euteleostomi</taxon>
        <taxon>Actinopterygii</taxon>
        <taxon>Neopterygii</taxon>
        <taxon>Teleostei</taxon>
        <taxon>Neoteleostei</taxon>
        <taxon>Acanthomorphata</taxon>
        <taxon>Eupercaria</taxon>
        <taxon>Perciformes</taxon>
        <taxon>Cottioidei</taxon>
        <taxon>Cottales</taxon>
        <taxon>Cyclopteridae</taxon>
        <taxon>Cyclopterus</taxon>
    </lineage>
</organism>
<dbReference type="InterPro" id="IPR026983">
    <property type="entry name" value="DHC"/>
</dbReference>
<feature type="domain" description="Dynein heavy chain hydrolytic ATP-binding dynein motor region" evidence="1">
    <location>
        <begin position="1"/>
        <end position="114"/>
    </location>
</feature>
<dbReference type="GO" id="GO:0005524">
    <property type="term" value="F:ATP binding"/>
    <property type="evidence" value="ECO:0007669"/>
    <property type="project" value="InterPro"/>
</dbReference>
<proteinExistence type="predicted"/>
<name>A0A8C3AMF3_CYCLU</name>
<reference evidence="2" key="2">
    <citation type="submission" date="2025-09" db="UniProtKB">
        <authorList>
            <consortium name="Ensembl"/>
        </authorList>
    </citation>
    <scope>IDENTIFICATION</scope>
</reference>
<dbReference type="AlphaFoldDB" id="A0A8C3AMF3"/>
<dbReference type="Gene3D" id="1.10.8.710">
    <property type="match status" value="1"/>
</dbReference>
<evidence type="ECO:0000313" key="2">
    <source>
        <dbReference type="Ensembl" id="ENSCLMP00005043119.1"/>
    </source>
</evidence>
<dbReference type="Gene3D" id="3.40.50.300">
    <property type="entry name" value="P-loop containing nucleotide triphosphate hydrolases"/>
    <property type="match status" value="1"/>
</dbReference>
<reference evidence="2" key="1">
    <citation type="submission" date="2025-08" db="UniProtKB">
        <authorList>
            <consortium name="Ensembl"/>
        </authorList>
    </citation>
    <scope>IDENTIFICATION</scope>
</reference>
<dbReference type="Ensembl" id="ENSCLMT00005044661.1">
    <property type="protein sequence ID" value="ENSCLMP00005043119.1"/>
    <property type="gene ID" value="ENSCLMG00005020030.1"/>
</dbReference>
<dbReference type="SUPFAM" id="SSF52540">
    <property type="entry name" value="P-loop containing nucleoside triphosphate hydrolases"/>
    <property type="match status" value="1"/>
</dbReference>
<dbReference type="InterPro" id="IPR027417">
    <property type="entry name" value="P-loop_NTPase"/>
</dbReference>
<dbReference type="GO" id="GO:0007018">
    <property type="term" value="P:microtubule-based movement"/>
    <property type="evidence" value="ECO:0007669"/>
    <property type="project" value="InterPro"/>
</dbReference>